<sequence length="178" mass="19005">MAEIESNKQKGSSHKFQKLFYIAQIGLRIGTLATSLAAAILTVTNIGTIELIPGFPIVAKYSYEGSFTYLAAANFIAAAFSLLSLIAVAVLGRPGSNPTNYFYFFIGDLLTLSLELSAIGAATAIGLLAKNGNNRIGWPAICGFATKFCNRGMISIVFAYFAMVKLVMLTIISATKSR</sequence>
<keyword evidence="4 8" id="KW-1003">Cell membrane</keyword>
<feature type="transmembrane region" description="Helical" evidence="8">
    <location>
        <begin position="103"/>
        <end position="129"/>
    </location>
</feature>
<evidence type="ECO:0000256" key="8">
    <source>
        <dbReference type="RuleBase" id="RU361233"/>
    </source>
</evidence>
<name>A0AAV8SJW7_9ROSI</name>
<keyword evidence="6 8" id="KW-1133">Transmembrane helix</keyword>
<evidence type="ECO:0000313" key="11">
    <source>
        <dbReference type="Proteomes" id="UP001159364"/>
    </source>
</evidence>
<dbReference type="PANTHER" id="PTHR36488:SF8">
    <property type="entry name" value="CASP-LIKE PROTEIN 1U1"/>
    <property type="match status" value="1"/>
</dbReference>
<evidence type="ECO:0000256" key="5">
    <source>
        <dbReference type="ARBA" id="ARBA00022692"/>
    </source>
</evidence>
<feature type="transmembrane region" description="Helical" evidence="8">
    <location>
        <begin position="67"/>
        <end position="91"/>
    </location>
</feature>
<comment type="similarity">
    <text evidence="2 8">Belongs to the Casparian strip membrane proteins (CASP) family.</text>
</comment>
<comment type="subunit">
    <text evidence="3 8">Homodimer and heterodimers.</text>
</comment>
<comment type="subcellular location">
    <subcellularLocation>
        <location evidence="1 8">Cell membrane</location>
        <topology evidence="1 8">Multi-pass membrane protein</topology>
    </subcellularLocation>
</comment>
<evidence type="ECO:0000259" key="9">
    <source>
        <dbReference type="Pfam" id="PF04535"/>
    </source>
</evidence>
<evidence type="ECO:0000256" key="4">
    <source>
        <dbReference type="ARBA" id="ARBA00022475"/>
    </source>
</evidence>
<dbReference type="EMBL" id="JAIWQS010000010">
    <property type="protein sequence ID" value="KAJ8752561.1"/>
    <property type="molecule type" value="Genomic_DNA"/>
</dbReference>
<evidence type="ECO:0000256" key="6">
    <source>
        <dbReference type="ARBA" id="ARBA00022989"/>
    </source>
</evidence>
<evidence type="ECO:0000256" key="1">
    <source>
        <dbReference type="ARBA" id="ARBA00004651"/>
    </source>
</evidence>
<evidence type="ECO:0000313" key="10">
    <source>
        <dbReference type="EMBL" id="KAJ8752561.1"/>
    </source>
</evidence>
<evidence type="ECO:0000256" key="3">
    <source>
        <dbReference type="ARBA" id="ARBA00011489"/>
    </source>
</evidence>
<organism evidence="10 11">
    <name type="scientific">Erythroxylum novogranatense</name>
    <dbReference type="NCBI Taxonomy" id="1862640"/>
    <lineage>
        <taxon>Eukaryota</taxon>
        <taxon>Viridiplantae</taxon>
        <taxon>Streptophyta</taxon>
        <taxon>Embryophyta</taxon>
        <taxon>Tracheophyta</taxon>
        <taxon>Spermatophyta</taxon>
        <taxon>Magnoliopsida</taxon>
        <taxon>eudicotyledons</taxon>
        <taxon>Gunneridae</taxon>
        <taxon>Pentapetalae</taxon>
        <taxon>rosids</taxon>
        <taxon>fabids</taxon>
        <taxon>Malpighiales</taxon>
        <taxon>Erythroxylaceae</taxon>
        <taxon>Erythroxylum</taxon>
    </lineage>
</organism>
<feature type="transmembrane region" description="Helical" evidence="8">
    <location>
        <begin position="21"/>
        <end position="47"/>
    </location>
</feature>
<dbReference type="NCBIfam" id="TIGR01569">
    <property type="entry name" value="A_tha_TIGR01569"/>
    <property type="match status" value="1"/>
</dbReference>
<evidence type="ECO:0000256" key="2">
    <source>
        <dbReference type="ARBA" id="ARBA00007651"/>
    </source>
</evidence>
<proteinExistence type="inferred from homology"/>
<dbReference type="AlphaFoldDB" id="A0AAV8SJW7"/>
<protein>
    <recommendedName>
        <fullName evidence="8">CASP-like protein</fullName>
    </recommendedName>
</protein>
<feature type="domain" description="Casparian strip membrane protein" evidence="9">
    <location>
        <begin position="20"/>
        <end position="164"/>
    </location>
</feature>
<feature type="transmembrane region" description="Helical" evidence="8">
    <location>
        <begin position="153"/>
        <end position="174"/>
    </location>
</feature>
<keyword evidence="11" id="KW-1185">Reference proteome</keyword>
<gene>
    <name evidence="10" type="ORF">K2173_005450</name>
</gene>
<accession>A0AAV8SJW7</accession>
<dbReference type="Pfam" id="PF04535">
    <property type="entry name" value="CASP_dom"/>
    <property type="match status" value="1"/>
</dbReference>
<dbReference type="InterPro" id="IPR006702">
    <property type="entry name" value="CASP_dom"/>
</dbReference>
<keyword evidence="5 8" id="KW-0812">Transmembrane</keyword>
<keyword evidence="7 8" id="KW-0472">Membrane</keyword>
<dbReference type="PANTHER" id="PTHR36488">
    <property type="entry name" value="CASP-LIKE PROTEIN 1U1"/>
    <property type="match status" value="1"/>
</dbReference>
<dbReference type="InterPro" id="IPR044173">
    <property type="entry name" value="CASPL"/>
</dbReference>
<dbReference type="InterPro" id="IPR006459">
    <property type="entry name" value="CASP/CASPL"/>
</dbReference>
<evidence type="ECO:0000256" key="7">
    <source>
        <dbReference type="ARBA" id="ARBA00023136"/>
    </source>
</evidence>
<dbReference type="Proteomes" id="UP001159364">
    <property type="component" value="Linkage Group LG10"/>
</dbReference>
<dbReference type="GO" id="GO:0005886">
    <property type="term" value="C:plasma membrane"/>
    <property type="evidence" value="ECO:0007669"/>
    <property type="project" value="UniProtKB-SubCell"/>
</dbReference>
<reference evidence="10 11" key="1">
    <citation type="submission" date="2021-09" db="EMBL/GenBank/DDBJ databases">
        <title>Genomic insights and catalytic innovation underlie evolution of tropane alkaloids biosynthesis.</title>
        <authorList>
            <person name="Wang Y.-J."/>
            <person name="Tian T."/>
            <person name="Huang J.-P."/>
            <person name="Huang S.-X."/>
        </authorList>
    </citation>
    <scope>NUCLEOTIDE SEQUENCE [LARGE SCALE GENOMIC DNA]</scope>
    <source>
        <strain evidence="10">KIB-2018</strain>
        <tissue evidence="10">Leaf</tissue>
    </source>
</reference>
<comment type="caution">
    <text evidence="10">The sequence shown here is derived from an EMBL/GenBank/DDBJ whole genome shotgun (WGS) entry which is preliminary data.</text>
</comment>